<dbReference type="Proteomes" id="UP000085678">
    <property type="component" value="Unplaced"/>
</dbReference>
<reference evidence="3" key="1">
    <citation type="submission" date="2025-08" db="UniProtKB">
        <authorList>
            <consortium name="RefSeq"/>
        </authorList>
    </citation>
    <scope>IDENTIFICATION</scope>
    <source>
        <tissue evidence="3">Gonads</tissue>
    </source>
</reference>
<gene>
    <name evidence="3" type="primary">LOC106178072</name>
</gene>
<dbReference type="GeneID" id="106178072"/>
<dbReference type="GO" id="GO:0005634">
    <property type="term" value="C:nucleus"/>
    <property type="evidence" value="ECO:0007669"/>
    <property type="project" value="TreeGrafter"/>
</dbReference>
<proteinExistence type="predicted"/>
<accession>A0A1S3K1N9</accession>
<feature type="region of interest" description="Disordered" evidence="1">
    <location>
        <begin position="181"/>
        <end position="201"/>
    </location>
</feature>
<dbReference type="PANTHER" id="PTHR15510:SF5">
    <property type="entry name" value="SPERM-ASSOCIATED ANTIGEN 8"/>
    <property type="match status" value="1"/>
</dbReference>
<dbReference type="PANTHER" id="PTHR15510">
    <property type="entry name" value="SPERM-ASSOCIATED ANTIGEN 8"/>
    <property type="match status" value="1"/>
</dbReference>
<dbReference type="GO" id="GO:0005737">
    <property type="term" value="C:cytoplasm"/>
    <property type="evidence" value="ECO:0007669"/>
    <property type="project" value="TreeGrafter"/>
</dbReference>
<dbReference type="KEGG" id="lak:106178072"/>
<evidence type="ECO:0000313" key="2">
    <source>
        <dbReference type="Proteomes" id="UP000085678"/>
    </source>
</evidence>
<dbReference type="OMA" id="EYCSTTQ"/>
<protein>
    <submittedName>
        <fullName evidence="3">Sperm-associated antigen 8</fullName>
    </submittedName>
</protein>
<name>A0A1S3K1N9_LINAN</name>
<dbReference type="InterPro" id="IPR026124">
    <property type="entry name" value="Sperm-assoc_Ag8"/>
</dbReference>
<dbReference type="OrthoDB" id="2120499at2759"/>
<dbReference type="AlphaFoldDB" id="A0A1S3K1N9"/>
<dbReference type="RefSeq" id="XP_013416545.1">
    <property type="nucleotide sequence ID" value="XM_013561091.1"/>
</dbReference>
<evidence type="ECO:0000256" key="1">
    <source>
        <dbReference type="SAM" id="MobiDB-lite"/>
    </source>
</evidence>
<dbReference type="Pfam" id="PF22584">
    <property type="entry name" value="CFAP143"/>
    <property type="match status" value="1"/>
</dbReference>
<dbReference type="GO" id="GO:0008017">
    <property type="term" value="F:microtubule binding"/>
    <property type="evidence" value="ECO:0007669"/>
    <property type="project" value="InterPro"/>
</dbReference>
<keyword evidence="2" id="KW-1185">Reference proteome</keyword>
<dbReference type="STRING" id="7574.A0A1S3K1N9"/>
<sequence length="201" mass="22963">MSTLNQGRNEIRFNNSGGRCLLENWVEERNVAHLDPAGGGADVTSLAQVFKHGHNGVLSTEFDAKAENLTTVRESYRPPTKPGVRQVGKKHELLEQMFFEQVSKEVHEDFNPPPPQPDYLSVTTKDFSKEFESIKPAPTQPHDLTREQPVTFWTEHVDKLHGVSQIKTKDTPFRKNAAFSKPIDEYMDQPQPYELENYPKM</sequence>
<dbReference type="InParanoid" id="A0A1S3K1N9"/>
<dbReference type="GO" id="GO:0045944">
    <property type="term" value="P:positive regulation of transcription by RNA polymerase II"/>
    <property type="evidence" value="ECO:0007669"/>
    <property type="project" value="TreeGrafter"/>
</dbReference>
<evidence type="ECO:0000313" key="3">
    <source>
        <dbReference type="RefSeq" id="XP_013416545.1"/>
    </source>
</evidence>
<organism evidence="2 3">
    <name type="scientific">Lingula anatina</name>
    <name type="common">Brachiopod</name>
    <name type="synonym">Lingula unguis</name>
    <dbReference type="NCBI Taxonomy" id="7574"/>
    <lineage>
        <taxon>Eukaryota</taxon>
        <taxon>Metazoa</taxon>
        <taxon>Spiralia</taxon>
        <taxon>Lophotrochozoa</taxon>
        <taxon>Brachiopoda</taxon>
        <taxon>Linguliformea</taxon>
        <taxon>Lingulata</taxon>
        <taxon>Lingulida</taxon>
        <taxon>Linguloidea</taxon>
        <taxon>Lingulidae</taxon>
        <taxon>Lingula</taxon>
    </lineage>
</organism>